<dbReference type="InterPro" id="IPR027417">
    <property type="entry name" value="P-loop_NTPase"/>
</dbReference>
<dbReference type="Proteomes" id="UP000288892">
    <property type="component" value="Unassembled WGS sequence"/>
</dbReference>
<dbReference type="EMBL" id="MTKS01000129">
    <property type="protein sequence ID" value="RWX51478.1"/>
    <property type="molecule type" value="Genomic_DNA"/>
</dbReference>
<evidence type="ECO:0000313" key="2">
    <source>
        <dbReference type="Proteomes" id="UP000288892"/>
    </source>
</evidence>
<comment type="caution">
    <text evidence="1">The sequence shown here is derived from an EMBL/GenBank/DDBJ whole genome shotgun (WGS) entry which is preliminary data.</text>
</comment>
<protein>
    <submittedName>
        <fullName evidence="1">Uncharacterized protein</fullName>
    </submittedName>
</protein>
<evidence type="ECO:0000313" key="1">
    <source>
        <dbReference type="EMBL" id="RWX51478.1"/>
    </source>
</evidence>
<name>A0A444JEN0_9BACT</name>
<organism evidence="1 2">
    <name type="scientific">Candidatus Electrothrix marina</name>
    <dbReference type="NCBI Taxonomy" id="1859130"/>
    <lineage>
        <taxon>Bacteria</taxon>
        <taxon>Pseudomonadati</taxon>
        <taxon>Thermodesulfobacteriota</taxon>
        <taxon>Desulfobulbia</taxon>
        <taxon>Desulfobulbales</taxon>
        <taxon>Desulfobulbaceae</taxon>
        <taxon>Candidatus Electrothrix</taxon>
    </lineage>
</organism>
<dbReference type="SUPFAM" id="SSF52540">
    <property type="entry name" value="P-loop containing nucleoside triphosphate hydrolases"/>
    <property type="match status" value="1"/>
</dbReference>
<accession>A0A444JEN0</accession>
<gene>
    <name evidence="1" type="ORF">VU01_11292</name>
</gene>
<dbReference type="AlphaFoldDB" id="A0A444JEN0"/>
<proteinExistence type="predicted"/>
<reference evidence="1 2" key="1">
    <citation type="submission" date="2017-01" db="EMBL/GenBank/DDBJ databases">
        <title>The cable genome- insights into the physiology and evolution of filamentous bacteria capable of sulfide oxidation via long distance electron transfer.</title>
        <authorList>
            <person name="Schreiber L."/>
            <person name="Bjerg J.T."/>
            <person name="Boggild A."/>
            <person name="Van De Vossenberg J."/>
            <person name="Meysman F."/>
            <person name="Nielsen L.P."/>
            <person name="Schramm A."/>
            <person name="Kjeldsen K.U."/>
        </authorList>
    </citation>
    <scope>NUCLEOTIDE SEQUENCE [LARGE SCALE GENOMIC DNA]</scope>
    <source>
        <strain evidence="1">A5</strain>
    </source>
</reference>
<keyword evidence="2" id="KW-1185">Reference proteome</keyword>
<sequence length="534" mass="61270">MRHFHSYGPVDSRYHFCVRRTHLIAQGVEQLIGIPEQGGHYFTVWAPRQTGKTWLMRRMKEQVAEQYPEQFALFHFSLGRLRGIGVARDRETGMVRFPTELGELLKITLPGNPEVSSWNTLGELFAKSKGIWDRPLLLLIDEVDTLHPLLLDALVAQFRELYLARETNHLHGLALVGVRAVLGIESRRGSPFNIQKSLHVPNFTFAETADLYRQYQEESRQEVDPQVVKKVHQVTQGQPGLVSWFGELLTEKYSPGPDRRIDRKTWEMVWHKARFAEPNNTVMNLISKARIPEYQPFLLSLFTRSDLPFSFHEPICNYLYLHGIITSETIRRTNGELAEICSFSSPFIQTCLYHALSAEVLNERRAVLALPPLDGLEDVFSGPQLDLPALLQRYKEHLHRLKEQGVNPWKKQPRRRSDLHLTEAVGHFHLFSWLQEAVTRRCVVSPEFPTSNGRVDIHLRCDERRGIIEVKSFTDRYQITADQKQAAEYAGRLGLDRVTVALFVPVLEEDVLEQLSSTEVVEGVTVCVVAVGWV</sequence>